<accession>A0A1I2GJE4</accession>
<name>A0A1H5ZES9_9PSEU</name>
<reference evidence="4" key="2">
    <citation type="submission" date="2016-10" db="EMBL/GenBank/DDBJ databases">
        <authorList>
            <person name="de Groot N.N."/>
        </authorList>
    </citation>
    <scope>NUCLEOTIDE SEQUENCE [LARGE SCALE GENOMIC DNA]</scope>
    <source>
        <strain evidence="4">ATCC 20501</strain>
    </source>
</reference>
<dbReference type="SMR" id="A0A1H5ZES9"/>
<dbReference type="GO" id="GO:0050660">
    <property type="term" value="F:flavin adenine dinucleotide binding"/>
    <property type="evidence" value="ECO:0007669"/>
    <property type="project" value="InterPro"/>
</dbReference>
<dbReference type="Proteomes" id="UP000236729">
    <property type="component" value="Unassembled WGS sequence"/>
</dbReference>
<dbReference type="Pfam" id="PF08028">
    <property type="entry name" value="Acyl-CoA_dh_2"/>
    <property type="match status" value="1"/>
</dbReference>
<evidence type="ECO:0000313" key="6">
    <source>
        <dbReference type="Proteomes" id="UP000199690"/>
    </source>
</evidence>
<dbReference type="Gene3D" id="2.40.110.10">
    <property type="entry name" value="Butyryl-CoA Dehydrogenase, subunit A, domain 2"/>
    <property type="match status" value="1"/>
</dbReference>
<evidence type="ECO:0000313" key="5">
    <source>
        <dbReference type="EMBL" id="SFF17705.1"/>
    </source>
</evidence>
<dbReference type="Pfam" id="PF02771">
    <property type="entry name" value="Acyl-CoA_dh_N"/>
    <property type="match status" value="1"/>
</dbReference>
<dbReference type="InterPro" id="IPR046373">
    <property type="entry name" value="Acyl-CoA_Oxase/DH_mid-dom_sf"/>
</dbReference>
<dbReference type="Proteomes" id="UP000199690">
    <property type="component" value="Unassembled WGS sequence"/>
</dbReference>
<accession>A0A1H5ZES9</accession>
<keyword evidence="6" id="KW-1185">Reference proteome</keyword>
<dbReference type="SUPFAM" id="SSF47203">
    <property type="entry name" value="Acyl-CoA dehydrogenase C-terminal domain-like"/>
    <property type="match status" value="1"/>
</dbReference>
<evidence type="ECO:0000313" key="4">
    <source>
        <dbReference type="EMBL" id="SEG34802.1"/>
    </source>
</evidence>
<evidence type="ECO:0000256" key="1">
    <source>
        <dbReference type="ARBA" id="ARBA00023002"/>
    </source>
</evidence>
<protein>
    <submittedName>
        <fullName evidence="4">Acyl-CoA dehydrogenase</fullName>
    </submittedName>
</protein>
<evidence type="ECO:0000313" key="7">
    <source>
        <dbReference type="Proteomes" id="UP000236729"/>
    </source>
</evidence>
<dbReference type="InterPro" id="IPR036250">
    <property type="entry name" value="AcylCo_DH-like_C"/>
</dbReference>
<evidence type="ECO:0000259" key="3">
    <source>
        <dbReference type="Pfam" id="PF08028"/>
    </source>
</evidence>
<reference evidence="6 7" key="1">
    <citation type="submission" date="2016-10" db="EMBL/GenBank/DDBJ databases">
        <authorList>
            <person name="Varghese N."/>
            <person name="Submissions S."/>
        </authorList>
    </citation>
    <scope>NUCLEOTIDE SEQUENCE [LARGE SCALE GENOMIC DNA]</scope>
    <source>
        <strain evidence="7">ATCC 20501</strain>
        <strain evidence="5 6">CGMCC 4.3529</strain>
    </source>
</reference>
<dbReference type="AlphaFoldDB" id="A0A1H5ZES9"/>
<dbReference type="InterPro" id="IPR009100">
    <property type="entry name" value="AcylCoA_DH/oxidase_NM_dom_sf"/>
</dbReference>
<dbReference type="PIRSF" id="PIRSF016578">
    <property type="entry name" value="HsaA"/>
    <property type="match status" value="1"/>
</dbReference>
<feature type="domain" description="Acyl-CoA dehydrogenase C-terminal" evidence="3">
    <location>
        <begin position="228"/>
        <end position="360"/>
    </location>
</feature>
<dbReference type="GO" id="GO:0033539">
    <property type="term" value="P:fatty acid beta-oxidation using acyl-CoA dehydrogenase"/>
    <property type="evidence" value="ECO:0007669"/>
    <property type="project" value="TreeGrafter"/>
</dbReference>
<feature type="domain" description="Acyl-CoA dehydrogenase/oxidase N-terminal" evidence="2">
    <location>
        <begin position="18"/>
        <end position="84"/>
    </location>
</feature>
<dbReference type="GO" id="GO:0003995">
    <property type="term" value="F:acyl-CoA dehydrogenase activity"/>
    <property type="evidence" value="ECO:0007669"/>
    <property type="project" value="TreeGrafter"/>
</dbReference>
<gene>
    <name evidence="4" type="ORF">SAMN02982929_01789</name>
    <name evidence="5" type="ORF">SAMN05216506_12148</name>
</gene>
<evidence type="ECO:0000259" key="2">
    <source>
        <dbReference type="Pfam" id="PF02771"/>
    </source>
</evidence>
<dbReference type="InterPro" id="IPR013786">
    <property type="entry name" value="AcylCoA_DH/ox_N"/>
</dbReference>
<dbReference type="GO" id="GO:0046359">
    <property type="term" value="P:butyrate catabolic process"/>
    <property type="evidence" value="ECO:0007669"/>
    <property type="project" value="TreeGrafter"/>
</dbReference>
<dbReference type="Gene3D" id="1.10.540.10">
    <property type="entry name" value="Acyl-CoA dehydrogenase/oxidase, N-terminal domain"/>
    <property type="match status" value="1"/>
</dbReference>
<dbReference type="InterPro" id="IPR013107">
    <property type="entry name" value="Acyl-CoA_DH_C"/>
</dbReference>
<sequence length="382" mass="40168">MISNPDLVRRSTALRPVLERHRQAGDEQRRLTDETVDALTGAGLLRAAVPSRFGGGECDLATILAATREVAKADPSAGWVMMIFSAANWLTGLFEPAAQDEIYAAGPDAHVCSVLTPHGTGRRADGGWILNGNWAPASGCLHATWALLAFSRDAGGPGFALVPTAELTTSTTWFTLGMRATGSHLLVGEEIFVPDHRVLALGPAVAGVRGTDVPRYRSALIPTLTTCMIAPYLGIATAVLEHVVDHAEDKGIPGTRYERRSDSAAFQIAVARAATNIDLVEMIGDRAAATVDGHAAAGTHPDYAARARIRQHAGHAVQLCLSTVDELVTASGSSALADSHPLQGYVRDIHTAARHAMANPAICAEAFGRALLGTSTNITDLI</sequence>
<organism evidence="4 7">
    <name type="scientific">Saccharopolyspora kobensis</name>
    <dbReference type="NCBI Taxonomy" id="146035"/>
    <lineage>
        <taxon>Bacteria</taxon>
        <taxon>Bacillati</taxon>
        <taxon>Actinomycetota</taxon>
        <taxon>Actinomycetes</taxon>
        <taxon>Pseudonocardiales</taxon>
        <taxon>Pseudonocardiaceae</taxon>
        <taxon>Saccharopolyspora</taxon>
    </lineage>
</organism>
<dbReference type="Gene3D" id="1.20.140.10">
    <property type="entry name" value="Butyryl-CoA Dehydrogenase, subunit A, domain 3"/>
    <property type="match status" value="1"/>
</dbReference>
<dbReference type="EMBL" id="FNVB01000003">
    <property type="protein sequence ID" value="SEG34802.1"/>
    <property type="molecule type" value="Genomic_DNA"/>
</dbReference>
<dbReference type="InterPro" id="IPR037069">
    <property type="entry name" value="AcylCoA_DH/ox_N_sf"/>
</dbReference>
<dbReference type="EMBL" id="FOME01000021">
    <property type="protein sequence ID" value="SFF17705.1"/>
    <property type="molecule type" value="Genomic_DNA"/>
</dbReference>
<dbReference type="PANTHER" id="PTHR43884:SF12">
    <property type="entry name" value="ISOVALERYL-COA DEHYDROGENASE, MITOCHONDRIAL-RELATED"/>
    <property type="match status" value="1"/>
</dbReference>
<keyword evidence="1" id="KW-0560">Oxidoreductase</keyword>
<dbReference type="RefSeq" id="WP_235863892.1">
    <property type="nucleotide sequence ID" value="NZ_FNVB01000003.1"/>
</dbReference>
<proteinExistence type="predicted"/>
<dbReference type="PANTHER" id="PTHR43884">
    <property type="entry name" value="ACYL-COA DEHYDROGENASE"/>
    <property type="match status" value="1"/>
</dbReference>
<dbReference type="SUPFAM" id="SSF56645">
    <property type="entry name" value="Acyl-CoA dehydrogenase NM domain-like"/>
    <property type="match status" value="1"/>
</dbReference>